<name>A0AAJ5YVE3_9BASI</name>
<dbReference type="SUPFAM" id="SSF52402">
    <property type="entry name" value="Adenine nucleotide alpha hydrolases-like"/>
    <property type="match status" value="1"/>
</dbReference>
<dbReference type="Proteomes" id="UP001219567">
    <property type="component" value="Chromosome 8"/>
</dbReference>
<sequence>MSFLHGHTSYDADEDTAQRRGSRLLGSLSRFGRRRSSLSLRKQELPESDLDDASRRTDFGSDRNAMYAPGRTASPGAMDYGTDEEDENDDAASIFSTDDESVVFTDDGQDDEQTQDGDADVEDFDVNTLKNTLFNAHSLRCGESGLDCSTMTNYEDEDLLDPAADEFQTAPNIVYSRDQQQLESQRNLFVASDMPVSSEGRSNLITKGPLFAKNRCTMIMEYGEFGKAAARTQRRKRYVVASDGSEGSQYAINWAMGTVLRDGDEILIVSVIETETKLDQVDDLLGDTHRNTLHQRMRQDMAVLLSHQAFVLLQRTRLSVKVSCQAIHARNARHMLLSLIDFYSPTMVIVGSRGIETIRGVLGSMSHYLVQKSSVPVMVAHNKLQLPRLPRGKADVVNNVRMRHMRLDQASTEKQSNAADRNDERDEEDSSQDETKAAASERQHAERQAERNRQYSERMERLNRKSYERRKDPSVDELIGTDPETGLAPAIESLSMDGDQVTVQLANKPPTPDNSSS</sequence>
<organism evidence="3 4">
    <name type="scientific">Malassezia yamatoensis</name>
    <dbReference type="NCBI Taxonomy" id="253288"/>
    <lineage>
        <taxon>Eukaryota</taxon>
        <taxon>Fungi</taxon>
        <taxon>Dikarya</taxon>
        <taxon>Basidiomycota</taxon>
        <taxon>Ustilaginomycotina</taxon>
        <taxon>Malasseziomycetes</taxon>
        <taxon>Malasseziales</taxon>
        <taxon>Malasseziaceae</taxon>
        <taxon>Malassezia</taxon>
    </lineage>
</organism>
<dbReference type="AlphaFoldDB" id="A0AAJ5YVE3"/>
<evidence type="ECO:0000259" key="2">
    <source>
        <dbReference type="Pfam" id="PF00582"/>
    </source>
</evidence>
<dbReference type="InterPro" id="IPR014729">
    <property type="entry name" value="Rossmann-like_a/b/a_fold"/>
</dbReference>
<proteinExistence type="predicted"/>
<feature type="region of interest" description="Disordered" evidence="1">
    <location>
        <begin position="404"/>
        <end position="489"/>
    </location>
</feature>
<feature type="compositionally biased region" description="Basic and acidic residues" evidence="1">
    <location>
        <begin position="52"/>
        <end position="61"/>
    </location>
</feature>
<dbReference type="PRINTS" id="PR01438">
    <property type="entry name" value="UNVRSLSTRESS"/>
</dbReference>
<feature type="region of interest" description="Disordered" evidence="1">
    <location>
        <begin position="1"/>
        <end position="88"/>
    </location>
</feature>
<dbReference type="EMBL" id="CP119950">
    <property type="protein sequence ID" value="WFD01269.1"/>
    <property type="molecule type" value="Genomic_DNA"/>
</dbReference>
<feature type="compositionally biased region" description="Basic and acidic residues" evidence="1">
    <location>
        <begin position="433"/>
        <end position="474"/>
    </location>
</feature>
<evidence type="ECO:0000313" key="4">
    <source>
        <dbReference type="Proteomes" id="UP001219567"/>
    </source>
</evidence>
<dbReference type="InterPro" id="IPR006015">
    <property type="entry name" value="Universal_stress_UspA"/>
</dbReference>
<dbReference type="CDD" id="cd23659">
    <property type="entry name" value="USP_At3g01520-like"/>
    <property type="match status" value="1"/>
</dbReference>
<reference evidence="3 4" key="1">
    <citation type="submission" date="2023-03" db="EMBL/GenBank/DDBJ databases">
        <title>Mating type loci evolution in Malassezia.</title>
        <authorList>
            <person name="Coelho M.A."/>
        </authorList>
    </citation>
    <scope>NUCLEOTIDE SEQUENCE [LARGE SCALE GENOMIC DNA]</scope>
    <source>
        <strain evidence="3 4">CBS 9725</strain>
    </source>
</reference>
<accession>A0AAJ5YVE3</accession>
<keyword evidence="4" id="KW-1185">Reference proteome</keyword>
<gene>
    <name evidence="3" type="ORF">MYAM1_004031</name>
</gene>
<dbReference type="PANTHER" id="PTHR46100:SF4">
    <property type="entry name" value="USPA DOMAIN-CONTAINING PROTEIN"/>
    <property type="match status" value="1"/>
</dbReference>
<feature type="domain" description="UspA" evidence="2">
    <location>
        <begin position="236"/>
        <end position="380"/>
    </location>
</feature>
<dbReference type="InterPro" id="IPR006016">
    <property type="entry name" value="UspA"/>
</dbReference>
<protein>
    <recommendedName>
        <fullName evidence="2">UspA domain-containing protein</fullName>
    </recommendedName>
</protein>
<evidence type="ECO:0000256" key="1">
    <source>
        <dbReference type="SAM" id="MobiDB-lite"/>
    </source>
</evidence>
<dbReference type="PANTHER" id="PTHR46100">
    <property type="entry name" value="IMP2'P"/>
    <property type="match status" value="1"/>
</dbReference>
<dbReference type="Gene3D" id="3.40.50.620">
    <property type="entry name" value="HUPs"/>
    <property type="match status" value="1"/>
</dbReference>
<dbReference type="Pfam" id="PF00582">
    <property type="entry name" value="Usp"/>
    <property type="match status" value="1"/>
</dbReference>
<evidence type="ECO:0000313" key="3">
    <source>
        <dbReference type="EMBL" id="WFD01269.1"/>
    </source>
</evidence>